<dbReference type="EMBL" id="DRTT01000076">
    <property type="protein sequence ID" value="HHF98326.1"/>
    <property type="molecule type" value="Genomic_DNA"/>
</dbReference>
<dbReference type="EC" id="2.7.1.180" evidence="1 10"/>
<feature type="binding site" evidence="11">
    <location>
        <position position="164"/>
    </location>
    <ligand>
        <name>Mg(2+)</name>
        <dbReference type="ChEBI" id="CHEBI:18420"/>
    </ligand>
</feature>
<dbReference type="PANTHER" id="PTHR30040">
    <property type="entry name" value="THIAMINE BIOSYNTHESIS LIPOPROTEIN APBE"/>
    <property type="match status" value="1"/>
</dbReference>
<protein>
    <recommendedName>
        <fullName evidence="2 10">FAD:protein FMN transferase</fullName>
        <ecNumber evidence="1 10">2.7.1.180</ecNumber>
    </recommendedName>
    <alternativeName>
        <fullName evidence="8 10">Flavin transferase</fullName>
    </alternativeName>
</protein>
<comment type="caution">
    <text evidence="12">The sequence shown here is derived from an EMBL/GenBank/DDBJ whole genome shotgun (WGS) entry which is preliminary data.</text>
</comment>
<evidence type="ECO:0000256" key="1">
    <source>
        <dbReference type="ARBA" id="ARBA00011955"/>
    </source>
</evidence>
<keyword evidence="5 10" id="KW-0479">Metal-binding</keyword>
<evidence type="ECO:0000256" key="11">
    <source>
        <dbReference type="PIRSR" id="PIRSR006268-2"/>
    </source>
</evidence>
<dbReference type="Pfam" id="PF02424">
    <property type="entry name" value="ApbE"/>
    <property type="match status" value="1"/>
</dbReference>
<evidence type="ECO:0000256" key="7">
    <source>
        <dbReference type="ARBA" id="ARBA00022842"/>
    </source>
</evidence>
<sequence>MEKLIFLFFSLIFFFFFFFAGRSGAEFISQTQIIMTTYVTIIADASPREIQKAFEEIKRVTSLMNDYDPWSEVGTLNRKGELSVSPEVREVILKAIYFSKVTKGAFDITVGPLVRLWRKMGSEKRLPTSEELKQALSLVGYNGVKIQDEKVFFEKKGMRIDLGGIAKGYAVDRAIEALKKEGVKNALVNAGGDMYCLGEGPHGKWKVGIQHPRKDREVVGVIEVSNRGVATSGDYRRYYIIKGKRFGHIINPFTGWTVQNNPMSVTIISSDCTSADALATGVFVLGPVEGLNLIENLSGVEGMIISEGMRIKKSSGWYRFEVEN</sequence>
<proteinExistence type="inferred from homology"/>
<feature type="binding site" evidence="11">
    <location>
        <position position="276"/>
    </location>
    <ligand>
        <name>Mg(2+)</name>
        <dbReference type="ChEBI" id="CHEBI:18420"/>
    </ligand>
</feature>
<dbReference type="GO" id="GO:0016740">
    <property type="term" value="F:transferase activity"/>
    <property type="evidence" value="ECO:0007669"/>
    <property type="project" value="UniProtKB-UniRule"/>
</dbReference>
<dbReference type="PIRSF" id="PIRSF006268">
    <property type="entry name" value="ApbE"/>
    <property type="match status" value="1"/>
</dbReference>
<dbReference type="InterPro" id="IPR003374">
    <property type="entry name" value="ApbE-like_sf"/>
</dbReference>
<keyword evidence="7 10" id="KW-0460">Magnesium</keyword>
<comment type="catalytic activity">
    <reaction evidence="9 10">
        <text>L-threonyl-[protein] + FAD = FMN-L-threonyl-[protein] + AMP + H(+)</text>
        <dbReference type="Rhea" id="RHEA:36847"/>
        <dbReference type="Rhea" id="RHEA-COMP:11060"/>
        <dbReference type="Rhea" id="RHEA-COMP:11061"/>
        <dbReference type="ChEBI" id="CHEBI:15378"/>
        <dbReference type="ChEBI" id="CHEBI:30013"/>
        <dbReference type="ChEBI" id="CHEBI:57692"/>
        <dbReference type="ChEBI" id="CHEBI:74257"/>
        <dbReference type="ChEBI" id="CHEBI:456215"/>
        <dbReference type="EC" id="2.7.1.180"/>
    </reaction>
</comment>
<evidence type="ECO:0000256" key="5">
    <source>
        <dbReference type="ARBA" id="ARBA00022723"/>
    </source>
</evidence>
<gene>
    <name evidence="12" type="ORF">ENL39_02430</name>
</gene>
<dbReference type="AlphaFoldDB" id="A0A7V5LYR6"/>
<accession>A0A7V5LYR6</accession>
<name>A0A7V5LYR6_UNCAE</name>
<feature type="binding site" evidence="11">
    <location>
        <position position="280"/>
    </location>
    <ligand>
        <name>Mg(2+)</name>
        <dbReference type="ChEBI" id="CHEBI:18420"/>
    </ligand>
</feature>
<evidence type="ECO:0000256" key="4">
    <source>
        <dbReference type="ARBA" id="ARBA00022679"/>
    </source>
</evidence>
<evidence type="ECO:0000256" key="2">
    <source>
        <dbReference type="ARBA" id="ARBA00016337"/>
    </source>
</evidence>
<keyword evidence="3 10" id="KW-0285">Flavoprotein</keyword>
<evidence type="ECO:0000256" key="9">
    <source>
        <dbReference type="ARBA" id="ARBA00048540"/>
    </source>
</evidence>
<evidence type="ECO:0000256" key="3">
    <source>
        <dbReference type="ARBA" id="ARBA00022630"/>
    </source>
</evidence>
<evidence type="ECO:0000256" key="8">
    <source>
        <dbReference type="ARBA" id="ARBA00031306"/>
    </source>
</evidence>
<comment type="similarity">
    <text evidence="10">Belongs to the ApbE family.</text>
</comment>
<evidence type="ECO:0000256" key="6">
    <source>
        <dbReference type="ARBA" id="ARBA00022827"/>
    </source>
</evidence>
<comment type="cofactor">
    <cofactor evidence="11">
        <name>Mg(2+)</name>
        <dbReference type="ChEBI" id="CHEBI:18420"/>
    </cofactor>
    <cofactor evidence="11">
        <name>Mn(2+)</name>
        <dbReference type="ChEBI" id="CHEBI:29035"/>
    </cofactor>
    <text evidence="11">Magnesium. Can also use manganese.</text>
</comment>
<dbReference type="SUPFAM" id="SSF143631">
    <property type="entry name" value="ApbE-like"/>
    <property type="match status" value="1"/>
</dbReference>
<dbReference type="PANTHER" id="PTHR30040:SF2">
    <property type="entry name" value="FAD:PROTEIN FMN TRANSFERASE"/>
    <property type="match status" value="1"/>
</dbReference>
<dbReference type="InterPro" id="IPR024932">
    <property type="entry name" value="ApbE"/>
</dbReference>
<organism evidence="12">
    <name type="scientific">Aerophobetes bacterium</name>
    <dbReference type="NCBI Taxonomy" id="2030807"/>
    <lineage>
        <taxon>Bacteria</taxon>
        <taxon>Candidatus Aerophobota</taxon>
    </lineage>
</organism>
<dbReference type="Proteomes" id="UP000886070">
    <property type="component" value="Unassembled WGS sequence"/>
</dbReference>
<evidence type="ECO:0000256" key="10">
    <source>
        <dbReference type="PIRNR" id="PIRNR006268"/>
    </source>
</evidence>
<keyword evidence="4 10" id="KW-0808">Transferase</keyword>
<evidence type="ECO:0000313" key="12">
    <source>
        <dbReference type="EMBL" id="HHF98326.1"/>
    </source>
</evidence>
<reference evidence="12" key="1">
    <citation type="journal article" date="2020" name="mSystems">
        <title>Genome- and Community-Level Interaction Insights into Carbon Utilization and Element Cycling Functions of Hydrothermarchaeota in Hydrothermal Sediment.</title>
        <authorList>
            <person name="Zhou Z."/>
            <person name="Liu Y."/>
            <person name="Xu W."/>
            <person name="Pan J."/>
            <person name="Luo Z.H."/>
            <person name="Li M."/>
        </authorList>
    </citation>
    <scope>NUCLEOTIDE SEQUENCE [LARGE SCALE GENOMIC DNA]</scope>
    <source>
        <strain evidence="12">HyVt-92</strain>
    </source>
</reference>
<dbReference type="GO" id="GO:0046872">
    <property type="term" value="F:metal ion binding"/>
    <property type="evidence" value="ECO:0007669"/>
    <property type="project" value="UniProtKB-UniRule"/>
</dbReference>
<dbReference type="Gene3D" id="3.10.520.10">
    <property type="entry name" value="ApbE-like domains"/>
    <property type="match status" value="1"/>
</dbReference>
<keyword evidence="6 10" id="KW-0274">FAD</keyword>